<dbReference type="PROSITE" id="PS51999">
    <property type="entry name" value="ZF_GRF"/>
    <property type="match status" value="1"/>
</dbReference>
<evidence type="ECO:0000256" key="2">
    <source>
        <dbReference type="ARBA" id="ARBA00022771"/>
    </source>
</evidence>
<keyword evidence="1" id="KW-0479">Metal-binding</keyword>
<sequence>MPQSAKGSRNLKKKSCFPFCHVPTLPLSYSPFQTRSFSATLHCRLGLPRLDWTMSSLSSSSAVTKSRNGDTKVCRCGLKAVLWTSRTDLNPGRRFYSCALYERKGQRQCGFFEWVDVGTCLRGREILPGLLKKLRTTEKELNSHKASRKWLLYLLLVSWVIIMLLGLLYLKLLTYPNM</sequence>
<keyword evidence="5" id="KW-0812">Transmembrane</keyword>
<proteinExistence type="predicted"/>
<comment type="caution">
    <text evidence="7">The sequence shown here is derived from an EMBL/GenBank/DDBJ whole genome shotgun (WGS) entry which is preliminary data.</text>
</comment>
<dbReference type="Pfam" id="PF06839">
    <property type="entry name" value="Zn_ribbon_GRF"/>
    <property type="match status" value="1"/>
</dbReference>
<reference evidence="7 8" key="1">
    <citation type="journal article" date="2019" name="Plant Biotechnol. J.">
        <title>The red bayberry genome and genetic basis of sex determination.</title>
        <authorList>
            <person name="Jia H.M."/>
            <person name="Jia H.J."/>
            <person name="Cai Q.L."/>
            <person name="Wang Y."/>
            <person name="Zhao H.B."/>
            <person name="Yang W.F."/>
            <person name="Wang G.Y."/>
            <person name="Li Y.H."/>
            <person name="Zhan D.L."/>
            <person name="Shen Y.T."/>
            <person name="Niu Q.F."/>
            <person name="Chang L."/>
            <person name="Qiu J."/>
            <person name="Zhao L."/>
            <person name="Xie H.B."/>
            <person name="Fu W.Y."/>
            <person name="Jin J."/>
            <person name="Li X.W."/>
            <person name="Jiao Y."/>
            <person name="Zhou C.C."/>
            <person name="Tu T."/>
            <person name="Chai C.Y."/>
            <person name="Gao J.L."/>
            <person name="Fan L.J."/>
            <person name="van de Weg E."/>
            <person name="Wang J.Y."/>
            <person name="Gao Z.S."/>
        </authorList>
    </citation>
    <scope>NUCLEOTIDE SEQUENCE [LARGE SCALE GENOMIC DNA]</scope>
    <source>
        <tissue evidence="7">Leaves</tissue>
    </source>
</reference>
<evidence type="ECO:0000313" key="7">
    <source>
        <dbReference type="EMBL" id="KAB1220283.1"/>
    </source>
</evidence>
<dbReference type="OrthoDB" id="1138703at2759"/>
<evidence type="ECO:0000256" key="4">
    <source>
        <dbReference type="PROSITE-ProRule" id="PRU01343"/>
    </source>
</evidence>
<protein>
    <recommendedName>
        <fullName evidence="6">GRF-type domain-containing protein</fullName>
    </recommendedName>
</protein>
<organism evidence="7 8">
    <name type="scientific">Morella rubra</name>
    <name type="common">Chinese bayberry</name>
    <dbReference type="NCBI Taxonomy" id="262757"/>
    <lineage>
        <taxon>Eukaryota</taxon>
        <taxon>Viridiplantae</taxon>
        <taxon>Streptophyta</taxon>
        <taxon>Embryophyta</taxon>
        <taxon>Tracheophyta</taxon>
        <taxon>Spermatophyta</taxon>
        <taxon>Magnoliopsida</taxon>
        <taxon>eudicotyledons</taxon>
        <taxon>Gunneridae</taxon>
        <taxon>Pentapetalae</taxon>
        <taxon>rosids</taxon>
        <taxon>fabids</taxon>
        <taxon>Fagales</taxon>
        <taxon>Myricaceae</taxon>
        <taxon>Morella</taxon>
    </lineage>
</organism>
<dbReference type="PANTHER" id="PTHR33248">
    <property type="entry name" value="ZINC ION-BINDING PROTEIN"/>
    <property type="match status" value="1"/>
</dbReference>
<gene>
    <name evidence="7" type="ORF">CJ030_MR3G019029</name>
</gene>
<dbReference type="EMBL" id="RXIC02000021">
    <property type="protein sequence ID" value="KAB1220283.1"/>
    <property type="molecule type" value="Genomic_DNA"/>
</dbReference>
<keyword evidence="3" id="KW-0862">Zinc</keyword>
<dbReference type="InterPro" id="IPR010666">
    <property type="entry name" value="Znf_GRF"/>
</dbReference>
<dbReference type="GO" id="GO:0008270">
    <property type="term" value="F:zinc ion binding"/>
    <property type="evidence" value="ECO:0007669"/>
    <property type="project" value="UniProtKB-KW"/>
</dbReference>
<feature type="transmembrane region" description="Helical" evidence="5">
    <location>
        <begin position="150"/>
        <end position="170"/>
    </location>
</feature>
<keyword evidence="8" id="KW-1185">Reference proteome</keyword>
<keyword evidence="2 4" id="KW-0863">Zinc-finger</keyword>
<keyword evidence="5" id="KW-0472">Membrane</keyword>
<name>A0A6A1W5X5_9ROSI</name>
<evidence type="ECO:0000256" key="1">
    <source>
        <dbReference type="ARBA" id="ARBA00022723"/>
    </source>
</evidence>
<evidence type="ECO:0000259" key="6">
    <source>
        <dbReference type="PROSITE" id="PS51999"/>
    </source>
</evidence>
<evidence type="ECO:0000256" key="3">
    <source>
        <dbReference type="ARBA" id="ARBA00022833"/>
    </source>
</evidence>
<keyword evidence="5" id="KW-1133">Transmembrane helix</keyword>
<evidence type="ECO:0000256" key="5">
    <source>
        <dbReference type="SAM" id="Phobius"/>
    </source>
</evidence>
<accession>A0A6A1W5X5</accession>
<evidence type="ECO:0000313" key="8">
    <source>
        <dbReference type="Proteomes" id="UP000516437"/>
    </source>
</evidence>
<feature type="domain" description="GRF-type" evidence="6">
    <location>
        <begin position="74"/>
        <end position="118"/>
    </location>
</feature>
<dbReference type="Proteomes" id="UP000516437">
    <property type="component" value="Chromosome 3"/>
</dbReference>
<dbReference type="AlphaFoldDB" id="A0A6A1W5X5"/>